<proteinExistence type="inferred from homology"/>
<name>A0A1T0CCK5_9GAMM</name>
<dbReference type="Proteomes" id="UP000191094">
    <property type="component" value="Unassembled WGS sequence"/>
</dbReference>
<dbReference type="GO" id="GO:0005829">
    <property type="term" value="C:cytosol"/>
    <property type="evidence" value="ECO:0007669"/>
    <property type="project" value="TreeGrafter"/>
</dbReference>
<dbReference type="Pfam" id="PF03695">
    <property type="entry name" value="UPF0149"/>
    <property type="match status" value="1"/>
</dbReference>
<accession>A0A1T0CCK5</accession>
<comment type="caution">
    <text evidence="2">The sequence shown here is derived from an EMBL/GenBank/DDBJ whole genome shotgun (WGS) entry which is preliminary data.</text>
</comment>
<reference evidence="2 3" key="1">
    <citation type="submission" date="2017-02" db="EMBL/GenBank/DDBJ databases">
        <title>Draft genome sequence of Moraxella lincolnii CCUG 9405T type strain.</title>
        <authorList>
            <person name="Salva-Serra F."/>
            <person name="Engstrom-Jakobsson H."/>
            <person name="Thorell K."/>
            <person name="Jaen-Luchoro D."/>
            <person name="Gonzales-Siles L."/>
            <person name="Karlsson R."/>
            <person name="Yazdan S."/>
            <person name="Boulund F."/>
            <person name="Johnning A."/>
            <person name="Engstrand L."/>
            <person name="Kristiansson E."/>
            <person name="Moore E."/>
        </authorList>
    </citation>
    <scope>NUCLEOTIDE SEQUENCE [LARGE SCALE GENOMIC DNA]</scope>
    <source>
        <strain evidence="2 3">CCUG 9405</strain>
    </source>
</reference>
<dbReference type="OrthoDB" id="9783391at2"/>
<organism evidence="2 3">
    <name type="scientific">Lwoffella lincolnii</name>
    <dbReference type="NCBI Taxonomy" id="90241"/>
    <lineage>
        <taxon>Bacteria</taxon>
        <taxon>Pseudomonadati</taxon>
        <taxon>Pseudomonadota</taxon>
        <taxon>Gammaproteobacteria</taxon>
        <taxon>Moraxellales</taxon>
        <taxon>Moraxellaceae</taxon>
        <taxon>Lwoffella</taxon>
    </lineage>
</organism>
<evidence type="ECO:0000256" key="1">
    <source>
        <dbReference type="ARBA" id="ARBA00038308"/>
    </source>
</evidence>
<dbReference type="AlphaFoldDB" id="A0A1T0CCK5"/>
<keyword evidence="3" id="KW-1185">Reference proteome</keyword>
<evidence type="ECO:0000313" key="3">
    <source>
        <dbReference type="Proteomes" id="UP000191094"/>
    </source>
</evidence>
<dbReference type="RefSeq" id="WP_078308079.1">
    <property type="nucleotide sequence ID" value="NZ_MUYT01000012.1"/>
</dbReference>
<evidence type="ECO:0000313" key="2">
    <source>
        <dbReference type="EMBL" id="OOS19871.1"/>
    </source>
</evidence>
<protein>
    <recommendedName>
        <fullName evidence="4">YecA family protein</fullName>
    </recommendedName>
</protein>
<comment type="similarity">
    <text evidence="1">Belongs to the UPF0149 family.</text>
</comment>
<evidence type="ECO:0008006" key="4">
    <source>
        <dbReference type="Google" id="ProtNLM"/>
    </source>
</evidence>
<dbReference type="PANTHER" id="PTHR37528">
    <property type="entry name" value="UPF0149 PROTEIN YGFB"/>
    <property type="match status" value="1"/>
</dbReference>
<dbReference type="Gene3D" id="1.20.120.740">
    <property type="entry name" value="YgfB uncharacterised protein family UPF0149, PF03695"/>
    <property type="match status" value="1"/>
</dbReference>
<dbReference type="PANTHER" id="PTHR37528:SF1">
    <property type="entry name" value="UPF0149 PROTEIN YGFB"/>
    <property type="match status" value="1"/>
</dbReference>
<dbReference type="InterPro" id="IPR036255">
    <property type="entry name" value="YgfB-like_sf"/>
</dbReference>
<dbReference type="InterPro" id="IPR011978">
    <property type="entry name" value="YgfB-like"/>
</dbReference>
<dbReference type="SUPFAM" id="SSF101327">
    <property type="entry name" value="YgfB-like"/>
    <property type="match status" value="1"/>
</dbReference>
<gene>
    <name evidence="2" type="ORF">B0682_08005</name>
</gene>
<dbReference type="EMBL" id="MUYT01000012">
    <property type="protein sequence ID" value="OOS19871.1"/>
    <property type="molecule type" value="Genomic_DNA"/>
</dbReference>
<dbReference type="STRING" id="90241.B0682_08005"/>
<sequence length="233" mass="26271">MNDHLSGWTDWQEAFTDWTDISISELHGLMTGLMTVCDAPTADAWAKMLEELSFSQLDDDALELLTEEAEDLVFQLKDKEDAYQYAPLVPDDEHDLYERVQALKDWANGYLTGIGVADMSLSDKETETLSDLAKIGGIRIEPDDEFEGGEESYLHLYEFARMVPVSLATRRRKPLLSLPIIAGLPLGAMTVKEQQAQKNHLDEHVHNNIDDNTDDKVNHIMPPVIDAMNKRPS</sequence>